<gene>
    <name evidence="3" type="ORF">CVV65_03210</name>
</gene>
<feature type="domain" description="Glycosyltransferase subfamily 4-like N-terminal" evidence="2">
    <location>
        <begin position="24"/>
        <end position="195"/>
    </location>
</feature>
<proteinExistence type="predicted"/>
<dbReference type="RefSeq" id="WP_100666911.1">
    <property type="nucleotide sequence ID" value="NZ_CP024955.1"/>
</dbReference>
<reference evidence="4" key="1">
    <citation type="submission" date="2017-11" db="EMBL/GenBank/DDBJ databases">
        <title>Complete Genome Sequence of Kyrpidia sp. Strain EA-1, a thermophilic, hydrogen-oxidizing Bacterium, isolated from the Azores.</title>
        <authorList>
            <person name="Reiner J.E."/>
            <person name="Lapp C.J."/>
            <person name="Bunk B."/>
            <person name="Gescher J."/>
        </authorList>
    </citation>
    <scope>NUCLEOTIDE SEQUENCE [LARGE SCALE GENOMIC DNA]</scope>
    <source>
        <strain evidence="4">EA-1</strain>
    </source>
</reference>
<keyword evidence="4" id="KW-1185">Reference proteome</keyword>
<evidence type="ECO:0000313" key="3">
    <source>
        <dbReference type="EMBL" id="ATY84079.1"/>
    </source>
</evidence>
<sequence>MGLRVCMISDHGDPLATLGDTQSGGQNQYVYQLSLHLDRLGHQVDVYTHWSREDAPEVEAFGDCARVIRVAAGKRGHLPKDDLYERLDLFYHELSAKIATCGPYDLVHAHYWMSGTLGRVLRRELNYPLIYTPHSLGMVKGLRTGSWDWERLWKERSILVEADHVVVTTETEREHAKEFCGKTATAPISVIPAGVGEHFIADPKAESETDDTADRDCGVPVDPNGHRRPYVLYVGRLAMEKGLGVLLDAYSMWVARNPDVPDLWIAGGDREGREWRRWTASHAALGELLTTIPDRVHYLGPVANEKLPQLYRGAEMVVVPSWYESFGLVAAEAMAAGGVVIASGVGGLRHIVQDGVTGRLVPPRDSGALVKAMDEMWVSPSLRNAFRRKGTRDARRRFFWPNIAPQVVEVYLGYVKQPVVLP</sequence>
<dbReference type="InterPro" id="IPR050194">
    <property type="entry name" value="Glycosyltransferase_grp1"/>
</dbReference>
<evidence type="ECO:0000259" key="2">
    <source>
        <dbReference type="Pfam" id="PF13439"/>
    </source>
</evidence>
<keyword evidence="3" id="KW-0808">Transferase</keyword>
<dbReference type="Proteomes" id="UP000231932">
    <property type="component" value="Chromosome"/>
</dbReference>
<feature type="domain" description="Glycosyl transferase family 1" evidence="1">
    <location>
        <begin position="227"/>
        <end position="391"/>
    </location>
</feature>
<dbReference type="PANTHER" id="PTHR45947">
    <property type="entry name" value="SULFOQUINOVOSYL TRANSFERASE SQD2"/>
    <property type="match status" value="1"/>
</dbReference>
<dbReference type="Pfam" id="PF13439">
    <property type="entry name" value="Glyco_transf_4"/>
    <property type="match status" value="1"/>
</dbReference>
<dbReference type="Pfam" id="PF00534">
    <property type="entry name" value="Glycos_transf_1"/>
    <property type="match status" value="1"/>
</dbReference>
<dbReference type="GO" id="GO:0016758">
    <property type="term" value="F:hexosyltransferase activity"/>
    <property type="evidence" value="ECO:0007669"/>
    <property type="project" value="TreeGrafter"/>
</dbReference>
<evidence type="ECO:0000259" key="1">
    <source>
        <dbReference type="Pfam" id="PF00534"/>
    </source>
</evidence>
<dbReference type="PANTHER" id="PTHR45947:SF3">
    <property type="entry name" value="SULFOQUINOVOSYL TRANSFERASE SQD2"/>
    <property type="match status" value="1"/>
</dbReference>
<dbReference type="EMBL" id="CP024955">
    <property type="protein sequence ID" value="ATY84079.1"/>
    <property type="molecule type" value="Genomic_DNA"/>
</dbReference>
<name>A0A2K8N3P2_9BACL</name>
<dbReference type="InterPro" id="IPR001296">
    <property type="entry name" value="Glyco_trans_1"/>
</dbReference>
<dbReference type="AlphaFoldDB" id="A0A2K8N3P2"/>
<evidence type="ECO:0000313" key="4">
    <source>
        <dbReference type="Proteomes" id="UP000231932"/>
    </source>
</evidence>
<dbReference type="Gene3D" id="3.40.50.2000">
    <property type="entry name" value="Glycogen Phosphorylase B"/>
    <property type="match status" value="2"/>
</dbReference>
<accession>A0A2K8N3P2</accession>
<dbReference type="SUPFAM" id="SSF53756">
    <property type="entry name" value="UDP-Glycosyltransferase/glycogen phosphorylase"/>
    <property type="match status" value="1"/>
</dbReference>
<dbReference type="KEGG" id="kyr:CVV65_03210"/>
<dbReference type="InterPro" id="IPR028098">
    <property type="entry name" value="Glyco_trans_4-like_N"/>
</dbReference>
<protein>
    <submittedName>
        <fullName evidence="3">Glycosyl transferase family 1</fullName>
    </submittedName>
</protein>
<dbReference type="OrthoDB" id="9803279at2"/>
<organism evidence="3 4">
    <name type="scientific">Kyrpidia spormannii</name>
    <dbReference type="NCBI Taxonomy" id="2055160"/>
    <lineage>
        <taxon>Bacteria</taxon>
        <taxon>Bacillati</taxon>
        <taxon>Bacillota</taxon>
        <taxon>Bacilli</taxon>
        <taxon>Bacillales</taxon>
        <taxon>Alicyclobacillaceae</taxon>
        <taxon>Kyrpidia</taxon>
    </lineage>
</organism>